<feature type="transmembrane region" description="Helical" evidence="2">
    <location>
        <begin position="730"/>
        <end position="749"/>
    </location>
</feature>
<feature type="transmembrane region" description="Helical" evidence="2">
    <location>
        <begin position="656"/>
        <end position="679"/>
    </location>
</feature>
<gene>
    <name evidence="4" type="ORF">CRP01_40885</name>
</gene>
<accession>A0A2D0MWQ2</accession>
<feature type="coiled-coil region" evidence="1">
    <location>
        <begin position="244"/>
        <end position="323"/>
    </location>
</feature>
<protein>
    <recommendedName>
        <fullName evidence="3">TIR domain-containing protein</fullName>
    </recommendedName>
</protein>
<dbReference type="SMART" id="SM00255">
    <property type="entry name" value="TIR"/>
    <property type="match status" value="1"/>
</dbReference>
<keyword evidence="2" id="KW-0812">Transmembrane</keyword>
<feature type="domain" description="TIR" evidence="3">
    <location>
        <begin position="12"/>
        <end position="139"/>
    </location>
</feature>
<dbReference type="AlphaFoldDB" id="A0A2D0MWQ2"/>
<dbReference type="InterPro" id="IPR000157">
    <property type="entry name" value="TIR_dom"/>
</dbReference>
<dbReference type="Proteomes" id="UP000223913">
    <property type="component" value="Unassembled WGS sequence"/>
</dbReference>
<dbReference type="SUPFAM" id="SSF52200">
    <property type="entry name" value="Toll/Interleukin receptor TIR domain"/>
    <property type="match status" value="1"/>
</dbReference>
<keyword evidence="2" id="KW-1133">Transmembrane helix</keyword>
<dbReference type="RefSeq" id="WP_099155894.1">
    <property type="nucleotide sequence ID" value="NZ_PDUD01000080.1"/>
</dbReference>
<keyword evidence="5" id="KW-1185">Reference proteome</keyword>
<reference evidence="4 5" key="1">
    <citation type="submission" date="2017-10" db="EMBL/GenBank/DDBJ databases">
        <title>The draft genome sequence of Lewinella nigricans NBRC 102662.</title>
        <authorList>
            <person name="Wang K."/>
        </authorList>
    </citation>
    <scope>NUCLEOTIDE SEQUENCE [LARGE SCALE GENOMIC DNA]</scope>
    <source>
        <strain evidence="4 5">NBRC 102662</strain>
    </source>
</reference>
<evidence type="ECO:0000313" key="5">
    <source>
        <dbReference type="Proteomes" id="UP000223913"/>
    </source>
</evidence>
<name>A0A2D0MWQ2_FLAN2</name>
<dbReference type="EMBL" id="PDUD01000080">
    <property type="protein sequence ID" value="PHN00712.1"/>
    <property type="molecule type" value="Genomic_DNA"/>
</dbReference>
<evidence type="ECO:0000313" key="4">
    <source>
        <dbReference type="EMBL" id="PHN00712.1"/>
    </source>
</evidence>
<dbReference type="Gene3D" id="3.40.50.10140">
    <property type="entry name" value="Toll/interleukin-1 receptor homology (TIR) domain"/>
    <property type="match status" value="1"/>
</dbReference>
<organism evidence="4 5">
    <name type="scientific">Flavilitoribacter nigricans (strain ATCC 23147 / DSM 23189 / NBRC 102662 / NCIMB 1420 / SS-2)</name>
    <name type="common">Lewinella nigricans</name>
    <dbReference type="NCBI Taxonomy" id="1122177"/>
    <lineage>
        <taxon>Bacteria</taxon>
        <taxon>Pseudomonadati</taxon>
        <taxon>Bacteroidota</taxon>
        <taxon>Saprospiria</taxon>
        <taxon>Saprospirales</taxon>
        <taxon>Lewinellaceae</taxon>
        <taxon>Flavilitoribacter</taxon>
    </lineage>
</organism>
<evidence type="ECO:0000256" key="2">
    <source>
        <dbReference type="SAM" id="Phobius"/>
    </source>
</evidence>
<evidence type="ECO:0000256" key="1">
    <source>
        <dbReference type="SAM" id="Coils"/>
    </source>
</evidence>
<dbReference type="InterPro" id="IPR035897">
    <property type="entry name" value="Toll_tir_struct_dom_sf"/>
</dbReference>
<comment type="caution">
    <text evidence="4">The sequence shown here is derived from an EMBL/GenBank/DDBJ whole genome shotgun (WGS) entry which is preliminary data.</text>
</comment>
<feature type="transmembrane region" description="Helical" evidence="2">
    <location>
        <begin position="699"/>
        <end position="721"/>
    </location>
</feature>
<keyword evidence="2" id="KW-0472">Membrane</keyword>
<evidence type="ECO:0000259" key="3">
    <source>
        <dbReference type="PROSITE" id="PS50104"/>
    </source>
</evidence>
<sequence>MQNSTDPGNGQGEYDIFISYSTRDADIMNRVKDKLIGDNYKVWWDRLTEGGNNWIETITKSLENSKCILLLWSSNAANSKYVKGEVVRGIRLEKEILGVHIEYEGLQPQFGTETTQYLSLVGWEGERADQRYLDLVNAIERTIRGQAEQSIPFFTETDKLPSQFLAALESAFHGILDWNFLKNLIKQHANPNPDALIRNIGSDHCRKAQFALEQFLAQKKNILDGIKQQIVPLDKKIAEKKGSISDIQKEIQNSMNMMRRLDNTKPMDPLSYKWLVSHGDIVRELRQEVKRIENEISSLHNDLLQKKNDLNVQEQNLAEKQAALRVQIQLAFEEDLQITLSKLSYHLFQISRSGQSSIIAYLMNIILSTIVLPIFKAYARSSESLIFFQKQEDQLNSNLLNLINVGGQAIRAYFMMMTNYLGRFVQYNRDENLPKLKEILSQLSMDADLNNVYQQAKRILREKLPQVKDISYTVSPDELEADLQELRSYKQSARDLSQEALVIKKSIESRSIAIDEIKKIEIACKEIIHKMKLSSQDIEGTNVAHIELAWKINNLATKNTSLSQVKSFSNLLISTVQQEIDESIEKLLQLVTNRDFYVTEAERLLFSSEELKLMTCPVELQTFSEDSLAKIEIYDQAIKTLRERPKKIAEKIRAELPLAIICMLVLIGSLWTYSLISYMCVAYTKDNELYQKLKKSSLRWLWISLVTAFCFLLASVSIAFIPSVFEQKKITWGLIGLFLLAVVFLGWQIRKVNAIDEY</sequence>
<dbReference type="Pfam" id="PF13676">
    <property type="entry name" value="TIR_2"/>
    <property type="match status" value="1"/>
</dbReference>
<dbReference type="PROSITE" id="PS50104">
    <property type="entry name" value="TIR"/>
    <property type="match status" value="1"/>
</dbReference>
<keyword evidence="1" id="KW-0175">Coiled coil</keyword>
<dbReference type="OrthoDB" id="668747at2"/>
<proteinExistence type="predicted"/>
<dbReference type="GO" id="GO:0007165">
    <property type="term" value="P:signal transduction"/>
    <property type="evidence" value="ECO:0007669"/>
    <property type="project" value="InterPro"/>
</dbReference>